<comment type="caution">
    <text evidence="13">The sequence shown here is derived from an EMBL/GenBank/DDBJ whole genome shotgun (WGS) entry which is preliminary data.</text>
</comment>
<evidence type="ECO:0000256" key="5">
    <source>
        <dbReference type="ARBA" id="ARBA00022692"/>
    </source>
</evidence>
<evidence type="ECO:0000256" key="10">
    <source>
        <dbReference type="RuleBase" id="RU321113"/>
    </source>
</evidence>
<keyword evidence="9 10" id="KW-0472">Membrane</keyword>
<evidence type="ECO:0000256" key="1">
    <source>
        <dbReference type="ARBA" id="ARBA00004141"/>
    </source>
</evidence>
<accession>A0AAX6EX08</accession>
<evidence type="ECO:0000256" key="2">
    <source>
        <dbReference type="ARBA" id="ARBA00008440"/>
    </source>
</evidence>
<comment type="function">
    <text evidence="10">Potassium transporter.</text>
</comment>
<evidence type="ECO:0000256" key="8">
    <source>
        <dbReference type="ARBA" id="ARBA00023065"/>
    </source>
</evidence>
<dbReference type="Pfam" id="PF22776">
    <property type="entry name" value="K_trans_C"/>
    <property type="match status" value="1"/>
</dbReference>
<keyword evidence="8 10" id="KW-0406">Ion transport</keyword>
<evidence type="ECO:0000259" key="12">
    <source>
        <dbReference type="Pfam" id="PF22776"/>
    </source>
</evidence>
<evidence type="ECO:0000259" key="11">
    <source>
        <dbReference type="Pfam" id="PF02705"/>
    </source>
</evidence>
<feature type="domain" description="K+ potassium transporter integral membrane" evidence="11">
    <location>
        <begin position="7"/>
        <end position="467"/>
    </location>
</feature>
<evidence type="ECO:0000256" key="7">
    <source>
        <dbReference type="ARBA" id="ARBA00022989"/>
    </source>
</evidence>
<feature type="transmembrane region" description="Helical" evidence="10">
    <location>
        <begin position="427"/>
        <end position="445"/>
    </location>
</feature>
<gene>
    <name evidence="13" type="ORF">M6B38_165085</name>
</gene>
<comment type="caution">
    <text evidence="10">Lacks conserved residue(s) required for the propagation of feature annotation.</text>
</comment>
<feature type="transmembrane region" description="Helical" evidence="10">
    <location>
        <begin position="104"/>
        <end position="127"/>
    </location>
</feature>
<keyword evidence="14" id="KW-1185">Reference proteome</keyword>
<dbReference type="GO" id="GO:0005774">
    <property type="term" value="C:vacuolar membrane"/>
    <property type="evidence" value="ECO:0007669"/>
    <property type="project" value="TreeGrafter"/>
</dbReference>
<dbReference type="InterPro" id="IPR053952">
    <property type="entry name" value="K_trans_C"/>
</dbReference>
<evidence type="ECO:0000313" key="14">
    <source>
        <dbReference type="Proteomes" id="UP001140949"/>
    </source>
</evidence>
<dbReference type="NCBIfam" id="TIGR00794">
    <property type="entry name" value="kup"/>
    <property type="match status" value="1"/>
</dbReference>
<evidence type="ECO:0000313" key="13">
    <source>
        <dbReference type="EMBL" id="KAJ6808682.1"/>
    </source>
</evidence>
<feature type="transmembrane region" description="Helical" evidence="10">
    <location>
        <begin position="290"/>
        <end position="309"/>
    </location>
</feature>
<evidence type="ECO:0000256" key="4">
    <source>
        <dbReference type="ARBA" id="ARBA00022538"/>
    </source>
</evidence>
<dbReference type="EMBL" id="JANAVB010033219">
    <property type="protein sequence ID" value="KAJ6808682.1"/>
    <property type="molecule type" value="Genomic_DNA"/>
</dbReference>
<feature type="transmembrane region" description="Helical" evidence="10">
    <location>
        <begin position="250"/>
        <end position="270"/>
    </location>
</feature>
<feature type="transmembrane region" description="Helical" evidence="10">
    <location>
        <begin position="171"/>
        <end position="193"/>
    </location>
</feature>
<evidence type="ECO:0000256" key="9">
    <source>
        <dbReference type="ARBA" id="ARBA00023136"/>
    </source>
</evidence>
<keyword evidence="3" id="KW-0813">Transport</keyword>
<feature type="domain" description="K+ potassium transporter C-terminal" evidence="12">
    <location>
        <begin position="479"/>
        <end position="719"/>
    </location>
</feature>
<comment type="subcellular location">
    <subcellularLocation>
        <location evidence="1 10">Membrane</location>
        <topology evidence="1 10">Multi-pass membrane protein</topology>
    </subcellularLocation>
</comment>
<name>A0AAX6EX08_IRIPA</name>
<feature type="transmembrane region" description="Helical" evidence="10">
    <location>
        <begin position="20"/>
        <end position="38"/>
    </location>
</feature>
<feature type="transmembrane region" description="Helical" evidence="10">
    <location>
        <begin position="371"/>
        <end position="393"/>
    </location>
</feature>
<dbReference type="AlphaFoldDB" id="A0AAX6EX08"/>
<keyword evidence="7 10" id="KW-1133">Transmembrane helix</keyword>
<comment type="similarity">
    <text evidence="2 10">Belongs to the HAK/KUP transporter (TC 2.A.72.3) family.</text>
</comment>
<proteinExistence type="inferred from homology"/>
<dbReference type="InterPro" id="IPR053951">
    <property type="entry name" value="K_trans_N"/>
</dbReference>
<evidence type="ECO:0000256" key="3">
    <source>
        <dbReference type="ARBA" id="ARBA00022448"/>
    </source>
</evidence>
<protein>
    <recommendedName>
        <fullName evidence="10">Potassium transporter</fullName>
    </recommendedName>
</protein>
<feature type="transmembrane region" description="Helical" evidence="10">
    <location>
        <begin position="147"/>
        <end position="164"/>
    </location>
</feature>
<keyword evidence="5 10" id="KW-0812">Transmembrane</keyword>
<reference evidence="13" key="1">
    <citation type="journal article" date="2023" name="GigaByte">
        <title>Genome assembly of the bearded iris, Iris pallida Lam.</title>
        <authorList>
            <person name="Bruccoleri R.E."/>
            <person name="Oakeley E.J."/>
            <person name="Faust A.M.E."/>
            <person name="Altorfer M."/>
            <person name="Dessus-Babus S."/>
            <person name="Burckhardt D."/>
            <person name="Oertli M."/>
            <person name="Naumann U."/>
            <person name="Petersen F."/>
            <person name="Wong J."/>
        </authorList>
    </citation>
    <scope>NUCLEOTIDE SEQUENCE</scope>
    <source>
        <strain evidence="13">GSM-AAB239-AS_SAM_17_03QT</strain>
    </source>
</reference>
<sequence>MFNKYQISQKEDVLGALSLVLYTLILIPLVKYILVVLWGNDDGEGGTFALYSLICRNAKASLLPNQLPSDARISSFRLKVPSPELERSLKIKERLEASLILKKLLLILVLFGTSMVIADGVVTPAMSVMSAVNGLKVGIASVEQDEAVMITVASLVVLFSVQRFGTSKVGLAVGPALFIWFCSLGGIGIYNLLKYGTTVLRAFNPVYIYYYFKKDPTQAWMSLGGCLLFFFGSEAMFADLCYFSVRSVQLTFVLLVLPCLVLGYLGQAAFLMENLGQNEQVFFSSIPREAFWPVFCIATIAALIASRAMTTATFSCIKQATALGCFPRLKIIHTSRKFIGQIYIPVVNWFLLVFCLAFVATFGSINEIGNAYGIAELGVMMMTTILVTVIMLLIWQINIIVVFCFLIVFLGIELVFFSSVLGSVGDGSWVLLVFTAVLFMIMYIWNYGSKLKYETEVKQKLSMDLMMELGSSLGTIRGPGIGLVYNELVKGIPAIFGRFLTTLPAIHSMIIFVCIKYVPVPVVPQNERFLFRRVCPKGYHLFRCIARYGYKDVRKEHHQTFEQLLIESLEKFIRREAQERSLESDETSDTDSEGEISCSQIVAPNGSVYSLGVPLLTDYRCIGKPAAEASTSFDCSQDDEAMDEAGQSLERELSFIHKAKESGVVYLLGHGDIRARKDSWFLKKLVINYFYAFLRKNCRRGIATLSVPHTNLMQVGMTYMV</sequence>
<keyword evidence="6 10" id="KW-0630">Potassium</keyword>
<feature type="transmembrane region" description="Helical" evidence="10">
    <location>
        <begin position="342"/>
        <end position="365"/>
    </location>
</feature>
<keyword evidence="4 10" id="KW-0633">Potassium transport</keyword>
<dbReference type="InterPro" id="IPR003855">
    <property type="entry name" value="K+_transporter"/>
</dbReference>
<dbReference type="GO" id="GO:0015079">
    <property type="term" value="F:potassium ion transmembrane transporter activity"/>
    <property type="evidence" value="ECO:0007669"/>
    <property type="project" value="UniProtKB-UniRule"/>
</dbReference>
<feature type="transmembrane region" description="Helical" evidence="10">
    <location>
        <begin position="219"/>
        <end position="238"/>
    </location>
</feature>
<reference evidence="13" key="2">
    <citation type="submission" date="2023-04" db="EMBL/GenBank/DDBJ databases">
        <authorList>
            <person name="Bruccoleri R.E."/>
            <person name="Oakeley E.J."/>
            <person name="Faust A.-M."/>
            <person name="Dessus-Babus S."/>
            <person name="Altorfer M."/>
            <person name="Burckhardt D."/>
            <person name="Oertli M."/>
            <person name="Naumann U."/>
            <person name="Petersen F."/>
            <person name="Wong J."/>
        </authorList>
    </citation>
    <scope>NUCLEOTIDE SEQUENCE</scope>
    <source>
        <strain evidence="13">GSM-AAB239-AS_SAM_17_03QT</strain>
        <tissue evidence="13">Leaf</tissue>
    </source>
</reference>
<organism evidence="13 14">
    <name type="scientific">Iris pallida</name>
    <name type="common">Sweet iris</name>
    <dbReference type="NCBI Taxonomy" id="29817"/>
    <lineage>
        <taxon>Eukaryota</taxon>
        <taxon>Viridiplantae</taxon>
        <taxon>Streptophyta</taxon>
        <taxon>Embryophyta</taxon>
        <taxon>Tracheophyta</taxon>
        <taxon>Spermatophyta</taxon>
        <taxon>Magnoliopsida</taxon>
        <taxon>Liliopsida</taxon>
        <taxon>Asparagales</taxon>
        <taxon>Iridaceae</taxon>
        <taxon>Iridoideae</taxon>
        <taxon>Irideae</taxon>
        <taxon>Iris</taxon>
    </lineage>
</organism>
<dbReference type="Proteomes" id="UP001140949">
    <property type="component" value="Unassembled WGS sequence"/>
</dbReference>
<dbReference type="PANTHER" id="PTHR30540">
    <property type="entry name" value="OSMOTIC STRESS POTASSIUM TRANSPORTER"/>
    <property type="match status" value="1"/>
</dbReference>
<evidence type="ECO:0000256" key="6">
    <source>
        <dbReference type="ARBA" id="ARBA00022958"/>
    </source>
</evidence>
<dbReference type="GO" id="GO:0000325">
    <property type="term" value="C:plant-type vacuole"/>
    <property type="evidence" value="ECO:0007669"/>
    <property type="project" value="TreeGrafter"/>
</dbReference>
<feature type="transmembrane region" description="Helical" evidence="10">
    <location>
        <begin position="400"/>
        <end position="421"/>
    </location>
</feature>
<dbReference type="PANTHER" id="PTHR30540:SF8">
    <property type="entry name" value="POTASSIUM TRANSPORTER 7"/>
    <property type="match status" value="1"/>
</dbReference>
<dbReference type="Pfam" id="PF02705">
    <property type="entry name" value="K_trans"/>
    <property type="match status" value="1"/>
</dbReference>